<sequence>MEIKKQVRSSSLLEKEKKSNENESPRKTMWMWSRESLTWSLKGEGREVYMKVVEGWQPFSSTFLSRGRCEASSSLRQVMSLRLTMACR</sequence>
<protein>
    <submittedName>
        <fullName evidence="2">Uncharacterized protein</fullName>
    </submittedName>
</protein>
<evidence type="ECO:0000256" key="1">
    <source>
        <dbReference type="SAM" id="MobiDB-lite"/>
    </source>
</evidence>
<evidence type="ECO:0000313" key="3">
    <source>
        <dbReference type="Proteomes" id="UP000324222"/>
    </source>
</evidence>
<accession>A0A5B7D8N7</accession>
<gene>
    <name evidence="2" type="ORF">E2C01_010508</name>
</gene>
<reference evidence="2 3" key="1">
    <citation type="submission" date="2019-05" db="EMBL/GenBank/DDBJ databases">
        <title>Another draft genome of Portunus trituberculatus and its Hox gene families provides insights of decapod evolution.</title>
        <authorList>
            <person name="Jeong J.-H."/>
            <person name="Song I."/>
            <person name="Kim S."/>
            <person name="Choi T."/>
            <person name="Kim D."/>
            <person name="Ryu S."/>
            <person name="Kim W."/>
        </authorList>
    </citation>
    <scope>NUCLEOTIDE SEQUENCE [LARGE SCALE GENOMIC DNA]</scope>
    <source>
        <tissue evidence="2">Muscle</tissue>
    </source>
</reference>
<comment type="caution">
    <text evidence="2">The sequence shown here is derived from an EMBL/GenBank/DDBJ whole genome shotgun (WGS) entry which is preliminary data.</text>
</comment>
<proteinExistence type="predicted"/>
<dbReference type="AlphaFoldDB" id="A0A5B7D8N7"/>
<keyword evidence="3" id="KW-1185">Reference proteome</keyword>
<dbReference type="Proteomes" id="UP000324222">
    <property type="component" value="Unassembled WGS sequence"/>
</dbReference>
<feature type="region of interest" description="Disordered" evidence="1">
    <location>
        <begin position="1"/>
        <end position="27"/>
    </location>
</feature>
<organism evidence="2 3">
    <name type="scientific">Portunus trituberculatus</name>
    <name type="common">Swimming crab</name>
    <name type="synonym">Neptunus trituberculatus</name>
    <dbReference type="NCBI Taxonomy" id="210409"/>
    <lineage>
        <taxon>Eukaryota</taxon>
        <taxon>Metazoa</taxon>
        <taxon>Ecdysozoa</taxon>
        <taxon>Arthropoda</taxon>
        <taxon>Crustacea</taxon>
        <taxon>Multicrustacea</taxon>
        <taxon>Malacostraca</taxon>
        <taxon>Eumalacostraca</taxon>
        <taxon>Eucarida</taxon>
        <taxon>Decapoda</taxon>
        <taxon>Pleocyemata</taxon>
        <taxon>Brachyura</taxon>
        <taxon>Eubrachyura</taxon>
        <taxon>Portunoidea</taxon>
        <taxon>Portunidae</taxon>
        <taxon>Portuninae</taxon>
        <taxon>Portunus</taxon>
    </lineage>
</organism>
<feature type="compositionally biased region" description="Basic and acidic residues" evidence="1">
    <location>
        <begin position="13"/>
        <end position="26"/>
    </location>
</feature>
<name>A0A5B7D8N7_PORTR</name>
<dbReference type="EMBL" id="VSRR010000608">
    <property type="protein sequence ID" value="MPC17644.1"/>
    <property type="molecule type" value="Genomic_DNA"/>
</dbReference>
<evidence type="ECO:0000313" key="2">
    <source>
        <dbReference type="EMBL" id="MPC17644.1"/>
    </source>
</evidence>